<reference evidence="3" key="1">
    <citation type="submission" date="2016-11" db="EMBL/GenBank/DDBJ databases">
        <authorList>
            <person name="Varghese N."/>
            <person name="Submissions S."/>
        </authorList>
    </citation>
    <scope>NUCLEOTIDE SEQUENCE [LARGE SCALE GENOMIC DNA]</scope>
    <source>
        <strain evidence="3">DSM 17659</strain>
    </source>
</reference>
<dbReference type="PANTHER" id="PTHR35024:SF4">
    <property type="entry name" value="POLYMER-FORMING CYTOSKELETAL PROTEIN"/>
    <property type="match status" value="1"/>
</dbReference>
<name>A0A1M5L271_9FLAO</name>
<dbReference type="PANTHER" id="PTHR35024">
    <property type="entry name" value="HYPOTHETICAL CYTOSOLIC PROTEIN"/>
    <property type="match status" value="1"/>
</dbReference>
<comment type="similarity">
    <text evidence="1">Belongs to the bactofilin family.</text>
</comment>
<evidence type="ECO:0000313" key="2">
    <source>
        <dbReference type="EMBL" id="SHG58849.1"/>
    </source>
</evidence>
<proteinExistence type="inferred from homology"/>
<dbReference type="AlphaFoldDB" id="A0A1M5L271"/>
<keyword evidence="3" id="KW-1185">Reference proteome</keyword>
<dbReference type="InterPro" id="IPR007607">
    <property type="entry name" value="BacA/B"/>
</dbReference>
<evidence type="ECO:0000313" key="3">
    <source>
        <dbReference type="Proteomes" id="UP000184020"/>
    </source>
</evidence>
<sequence length="130" mass="13863">MFDKKKKPYTDLLGKTNRIVEGTIIKGDIISKADFRLDGELIGNFETSGKLVIGPAGSVTGDIICNNVDIEGKFSGIIQVTELLNVKATAVIKGEVKVGKLSVEPGADFSATCVMNSTMKQTAAVDEQKQ</sequence>
<protein>
    <submittedName>
        <fullName evidence="2">Polymer-forming protein</fullName>
    </submittedName>
</protein>
<accession>A0A1M5L271</accession>
<dbReference type="OrthoDB" id="5432602at2"/>
<organism evidence="2 3">
    <name type="scientific">Flavobacterium micromati</name>
    <dbReference type="NCBI Taxonomy" id="229205"/>
    <lineage>
        <taxon>Bacteria</taxon>
        <taxon>Pseudomonadati</taxon>
        <taxon>Bacteroidota</taxon>
        <taxon>Flavobacteriia</taxon>
        <taxon>Flavobacteriales</taxon>
        <taxon>Flavobacteriaceae</taxon>
        <taxon>Flavobacterium</taxon>
    </lineage>
</organism>
<dbReference type="RefSeq" id="WP_073019487.1">
    <property type="nucleotide sequence ID" value="NZ_FQWF01000007.1"/>
</dbReference>
<dbReference type="Proteomes" id="UP000184020">
    <property type="component" value="Unassembled WGS sequence"/>
</dbReference>
<dbReference type="Pfam" id="PF04519">
    <property type="entry name" value="Bactofilin"/>
    <property type="match status" value="1"/>
</dbReference>
<dbReference type="STRING" id="229205.SAMN05444372_107170"/>
<gene>
    <name evidence="2" type="ORF">SAMN05444372_107170</name>
</gene>
<dbReference type="EMBL" id="FQWF01000007">
    <property type="protein sequence ID" value="SHG58849.1"/>
    <property type="molecule type" value="Genomic_DNA"/>
</dbReference>
<evidence type="ECO:0000256" key="1">
    <source>
        <dbReference type="ARBA" id="ARBA00044755"/>
    </source>
</evidence>